<gene>
    <name evidence="3" type="ORF">FRZ32_10210</name>
</gene>
<dbReference type="AlphaFoldDB" id="A0A5C6TUI7"/>
<evidence type="ECO:0000256" key="2">
    <source>
        <dbReference type="ARBA" id="ARBA00023002"/>
    </source>
</evidence>
<dbReference type="PRINTS" id="PR00080">
    <property type="entry name" value="SDRFAMILY"/>
</dbReference>
<organism evidence="3 4">
    <name type="scientific">Allosphingosinicella ginsenosidimutans</name>
    <dbReference type="NCBI Taxonomy" id="1176539"/>
    <lineage>
        <taxon>Bacteria</taxon>
        <taxon>Pseudomonadati</taxon>
        <taxon>Pseudomonadota</taxon>
        <taxon>Alphaproteobacteria</taxon>
        <taxon>Sphingomonadales</taxon>
        <taxon>Sphingomonadaceae</taxon>
        <taxon>Allosphingosinicella</taxon>
    </lineage>
</organism>
<comment type="similarity">
    <text evidence="1">Belongs to the short-chain dehydrogenases/reductases (SDR) family.</text>
</comment>
<keyword evidence="4" id="KW-1185">Reference proteome</keyword>
<sequence>MDVAEPRAQAPAGAGSPAYPYPAAQRAVYPSLRGRRVLVTGGGSGIGAGIVGEFVRQGSDVTFFDIQEEPSLALVESLSKGEGRGPLFRPVDLRDIGALQAEIAALIARDGGFDVLVNNAANDDRHKLEEVTEAYWNERMETNLRHMFFCAQSVIGPMRAKGRGAIVNLGSISWHLGIEDLALYQVAKAGIEGLTRALARELGGDNIRVNCVVPGNVRTPRQLRWYTPEGEAEIVAAQALDGRLLPEDIAAMILFLASDDARLVTGHNYFVDAGWR</sequence>
<evidence type="ECO:0000313" key="3">
    <source>
        <dbReference type="EMBL" id="TXC63997.1"/>
    </source>
</evidence>
<dbReference type="Pfam" id="PF13561">
    <property type="entry name" value="adh_short_C2"/>
    <property type="match status" value="1"/>
</dbReference>
<dbReference type="CDD" id="cd05233">
    <property type="entry name" value="SDR_c"/>
    <property type="match status" value="1"/>
</dbReference>
<dbReference type="SUPFAM" id="SSF51735">
    <property type="entry name" value="NAD(P)-binding Rossmann-fold domains"/>
    <property type="match status" value="1"/>
</dbReference>
<protein>
    <submittedName>
        <fullName evidence="3">SDR family oxidoreductase</fullName>
    </submittedName>
</protein>
<dbReference type="OrthoDB" id="9789398at2"/>
<dbReference type="PANTHER" id="PTHR43639">
    <property type="entry name" value="OXIDOREDUCTASE, SHORT-CHAIN DEHYDROGENASE/REDUCTASE FAMILY (AFU_ORTHOLOGUE AFUA_5G02870)"/>
    <property type="match status" value="1"/>
</dbReference>
<dbReference type="InterPro" id="IPR036291">
    <property type="entry name" value="NAD(P)-bd_dom_sf"/>
</dbReference>
<comment type="caution">
    <text evidence="3">The sequence shown here is derived from an EMBL/GenBank/DDBJ whole genome shotgun (WGS) entry which is preliminary data.</text>
</comment>
<dbReference type="PANTHER" id="PTHR43639:SF1">
    <property type="entry name" value="SHORT-CHAIN DEHYDROGENASE_REDUCTASE FAMILY PROTEIN"/>
    <property type="match status" value="1"/>
</dbReference>
<accession>A0A5C6TUI7</accession>
<dbReference type="GO" id="GO:0016491">
    <property type="term" value="F:oxidoreductase activity"/>
    <property type="evidence" value="ECO:0007669"/>
    <property type="project" value="UniProtKB-KW"/>
</dbReference>
<keyword evidence="2" id="KW-0560">Oxidoreductase</keyword>
<name>A0A5C6TUI7_9SPHN</name>
<dbReference type="EMBL" id="VOQQ01000001">
    <property type="protein sequence ID" value="TXC63997.1"/>
    <property type="molecule type" value="Genomic_DNA"/>
</dbReference>
<proteinExistence type="inferred from homology"/>
<dbReference type="Gene3D" id="3.40.50.720">
    <property type="entry name" value="NAD(P)-binding Rossmann-like Domain"/>
    <property type="match status" value="1"/>
</dbReference>
<dbReference type="FunFam" id="3.40.50.720:FF:000084">
    <property type="entry name" value="Short-chain dehydrogenase reductase"/>
    <property type="match status" value="1"/>
</dbReference>
<dbReference type="PRINTS" id="PR00081">
    <property type="entry name" value="GDHRDH"/>
</dbReference>
<dbReference type="InterPro" id="IPR002347">
    <property type="entry name" value="SDR_fam"/>
</dbReference>
<evidence type="ECO:0000313" key="4">
    <source>
        <dbReference type="Proteomes" id="UP000321249"/>
    </source>
</evidence>
<reference evidence="3 4" key="1">
    <citation type="journal article" date="2015" name="J. Microbiol.">
        <title>Sphingosinicella ginsenosidimutans sp. nov., with ginsenoside converting activity.</title>
        <authorList>
            <person name="Kim J.K."/>
            <person name="Kang M.S."/>
            <person name="Park S.C."/>
            <person name="Kim K.M."/>
            <person name="Choi K."/>
            <person name="Yoon M.H."/>
            <person name="Im W.T."/>
        </authorList>
    </citation>
    <scope>NUCLEOTIDE SEQUENCE [LARGE SCALE GENOMIC DNA]</scope>
    <source>
        <strain evidence="3 4">BS-11</strain>
    </source>
</reference>
<evidence type="ECO:0000256" key="1">
    <source>
        <dbReference type="ARBA" id="ARBA00006484"/>
    </source>
</evidence>
<dbReference type="Proteomes" id="UP000321249">
    <property type="component" value="Unassembled WGS sequence"/>
</dbReference>